<dbReference type="EMBL" id="JACJTU010000002">
    <property type="protein sequence ID" value="MBD2733016.1"/>
    <property type="molecule type" value="Genomic_DNA"/>
</dbReference>
<dbReference type="Proteomes" id="UP000637383">
    <property type="component" value="Unassembled WGS sequence"/>
</dbReference>
<evidence type="ECO:0000313" key="3">
    <source>
        <dbReference type="Proteomes" id="UP000637383"/>
    </source>
</evidence>
<proteinExistence type="predicted"/>
<feature type="domain" description="DUF6875" evidence="1">
    <location>
        <begin position="23"/>
        <end position="203"/>
    </location>
</feature>
<gene>
    <name evidence="2" type="ORF">H6H03_03680</name>
</gene>
<comment type="caution">
    <text evidence="2">The sequence shown here is derived from an EMBL/GenBank/DDBJ whole genome shotgun (WGS) entry which is preliminary data.</text>
</comment>
<protein>
    <recommendedName>
        <fullName evidence="1">DUF6875 domain-containing protein</fullName>
    </recommendedName>
</protein>
<evidence type="ECO:0000259" key="1">
    <source>
        <dbReference type="Pfam" id="PF21780"/>
    </source>
</evidence>
<keyword evidence="3" id="KW-1185">Reference proteome</keyword>
<name>A0ABR8K2F5_9NOSO</name>
<sequence>MQLYTPIEIEQLQENEDLPYFIQILDWVKNFLGRPHPHLGRPGAVCPFVPHSLRSNNIRLAVIRTKDLYPEQIENIVKRYRDIFLEMDVKEHELKLSKAFLLIFPDIHIEDATKSIDNIQQKLKPLFVESGLMIGEFHKRNQSPGLHNPDFRPLRSPVPLLAIRFMVEADLPFLQSPADPHLRIRYLEAYLKRFGQKFTDETRFKTAYQALALAKEEVETANLVIY</sequence>
<dbReference type="RefSeq" id="WP_190953766.1">
    <property type="nucleotide sequence ID" value="NZ_JACJTU010000002.1"/>
</dbReference>
<dbReference type="InterPro" id="IPR049240">
    <property type="entry name" value="DUF6875"/>
</dbReference>
<accession>A0ABR8K2F5</accession>
<dbReference type="Pfam" id="PF21780">
    <property type="entry name" value="DUF6875"/>
    <property type="match status" value="1"/>
</dbReference>
<reference evidence="2 3" key="1">
    <citation type="journal article" date="2020" name="ISME J.">
        <title>Comparative genomics reveals insights into cyanobacterial evolution and habitat adaptation.</title>
        <authorList>
            <person name="Chen M.Y."/>
            <person name="Teng W.K."/>
            <person name="Zhao L."/>
            <person name="Hu C.X."/>
            <person name="Zhou Y.K."/>
            <person name="Han B.P."/>
            <person name="Song L.R."/>
            <person name="Shu W.S."/>
        </authorList>
    </citation>
    <scope>NUCLEOTIDE SEQUENCE [LARGE SCALE GENOMIC DNA]</scope>
    <source>
        <strain evidence="2 3">FACHB-159</strain>
    </source>
</reference>
<organism evidence="2 3">
    <name type="scientific">Nostoc paludosum FACHB-159</name>
    <dbReference type="NCBI Taxonomy" id="2692908"/>
    <lineage>
        <taxon>Bacteria</taxon>
        <taxon>Bacillati</taxon>
        <taxon>Cyanobacteriota</taxon>
        <taxon>Cyanophyceae</taxon>
        <taxon>Nostocales</taxon>
        <taxon>Nostocaceae</taxon>
        <taxon>Nostoc</taxon>
    </lineage>
</organism>
<evidence type="ECO:0000313" key="2">
    <source>
        <dbReference type="EMBL" id="MBD2733016.1"/>
    </source>
</evidence>